<evidence type="ECO:0000256" key="1">
    <source>
        <dbReference type="SAM" id="MobiDB-lite"/>
    </source>
</evidence>
<gene>
    <name evidence="2" type="ORF">CHIRRI_LOCUS13141</name>
</gene>
<evidence type="ECO:0000313" key="2">
    <source>
        <dbReference type="EMBL" id="CAG9810324.1"/>
    </source>
</evidence>
<dbReference type="AlphaFoldDB" id="A0A9N9S2Y5"/>
<accession>A0A9N9S2Y5</accession>
<feature type="region of interest" description="Disordered" evidence="1">
    <location>
        <begin position="70"/>
        <end position="97"/>
    </location>
</feature>
<dbReference type="Proteomes" id="UP001153620">
    <property type="component" value="Chromosome 4"/>
</dbReference>
<feature type="region of interest" description="Disordered" evidence="1">
    <location>
        <begin position="1"/>
        <end position="57"/>
    </location>
</feature>
<proteinExistence type="predicted"/>
<protein>
    <submittedName>
        <fullName evidence="2">Uncharacterized protein</fullName>
    </submittedName>
</protein>
<reference evidence="2" key="1">
    <citation type="submission" date="2022-01" db="EMBL/GenBank/DDBJ databases">
        <authorList>
            <person name="King R."/>
        </authorList>
    </citation>
    <scope>NUCLEOTIDE SEQUENCE</scope>
</reference>
<feature type="compositionally biased region" description="Basic and acidic residues" evidence="1">
    <location>
        <begin position="76"/>
        <end position="97"/>
    </location>
</feature>
<organism evidence="2 3">
    <name type="scientific">Chironomus riparius</name>
    <dbReference type="NCBI Taxonomy" id="315576"/>
    <lineage>
        <taxon>Eukaryota</taxon>
        <taxon>Metazoa</taxon>
        <taxon>Ecdysozoa</taxon>
        <taxon>Arthropoda</taxon>
        <taxon>Hexapoda</taxon>
        <taxon>Insecta</taxon>
        <taxon>Pterygota</taxon>
        <taxon>Neoptera</taxon>
        <taxon>Endopterygota</taxon>
        <taxon>Diptera</taxon>
        <taxon>Nematocera</taxon>
        <taxon>Chironomoidea</taxon>
        <taxon>Chironomidae</taxon>
        <taxon>Chironominae</taxon>
        <taxon>Chironomus</taxon>
    </lineage>
</organism>
<name>A0A9N9S2Y5_9DIPT</name>
<feature type="region of interest" description="Disordered" evidence="1">
    <location>
        <begin position="172"/>
        <end position="203"/>
    </location>
</feature>
<reference evidence="2" key="2">
    <citation type="submission" date="2022-10" db="EMBL/GenBank/DDBJ databases">
        <authorList>
            <consortium name="ENA_rothamsted_submissions"/>
            <consortium name="culmorum"/>
            <person name="King R."/>
        </authorList>
    </citation>
    <scope>NUCLEOTIDE SEQUENCE</scope>
</reference>
<sequence>MSSSVKSSSVNSSSVKSSSIKSSSVKSSSVKSSSVKSSSVKSSSVKSSSVKSTSVESSCIKPNFCTTSVIAMPSRDGSRGSHEHGSHRPSAESEGSMHDYYEYNYECEYYEYEDGSSGNVINLEMTQQSSDEPDYENETAMKIDETMVKLRQSTIEPDAELIMISSKSDDDVKRRKRQVEEIPPNEVPEDNPNEMEPTNSESFTPAIDEQTDEEPSVNLEVETSITKSPTTTFIGGIPLSVITRQPNMTATTTTTATQSSSTTTRTTVKGKVTYYTKKPLIFRSETTTSFTVGPLVRQQATGLTFASQKAKMAAPTTRNMKLVSTTRKVFNVMAPELKDSSVKAPATQVFNVTEPQDSNMKTPATQVFNVKAAESQDFSVKAPTNQVFYVKAPE</sequence>
<keyword evidence="3" id="KW-1185">Reference proteome</keyword>
<evidence type="ECO:0000313" key="3">
    <source>
        <dbReference type="Proteomes" id="UP001153620"/>
    </source>
</evidence>
<dbReference type="EMBL" id="OU895880">
    <property type="protein sequence ID" value="CAG9810324.1"/>
    <property type="molecule type" value="Genomic_DNA"/>
</dbReference>